<evidence type="ECO:0000313" key="2">
    <source>
        <dbReference type="EMBL" id="TNY23063.1"/>
    </source>
</evidence>
<proteinExistence type="predicted"/>
<accession>A0A5C5G1T1</accession>
<protein>
    <recommendedName>
        <fullName evidence="1">BBC1/AIM3 cysteine proteinase-fold domain-containing protein</fullName>
    </recommendedName>
</protein>
<evidence type="ECO:0000259" key="1">
    <source>
        <dbReference type="Pfam" id="PF25459"/>
    </source>
</evidence>
<reference evidence="2 3" key="1">
    <citation type="submission" date="2019-03" db="EMBL/GenBank/DDBJ databases">
        <title>Rhodosporidium diobovatum UCD-FST 08-225 genome sequencing, assembly, and annotation.</title>
        <authorList>
            <person name="Fakankun I.U."/>
            <person name="Fristensky B."/>
            <person name="Levin D.B."/>
        </authorList>
    </citation>
    <scope>NUCLEOTIDE SEQUENCE [LARGE SCALE GENOMIC DNA]</scope>
    <source>
        <strain evidence="2 3">UCD-FST 08-225</strain>
    </source>
</reference>
<keyword evidence="3" id="KW-1185">Reference proteome</keyword>
<organism evidence="2 3">
    <name type="scientific">Rhodotorula diobovata</name>
    <dbReference type="NCBI Taxonomy" id="5288"/>
    <lineage>
        <taxon>Eukaryota</taxon>
        <taxon>Fungi</taxon>
        <taxon>Dikarya</taxon>
        <taxon>Basidiomycota</taxon>
        <taxon>Pucciniomycotina</taxon>
        <taxon>Microbotryomycetes</taxon>
        <taxon>Sporidiobolales</taxon>
        <taxon>Sporidiobolaceae</taxon>
        <taxon>Rhodotorula</taxon>
    </lineage>
</organism>
<feature type="domain" description="BBC1/AIM3 cysteine proteinase-fold" evidence="1">
    <location>
        <begin position="3"/>
        <end position="72"/>
    </location>
</feature>
<dbReference type="InterPro" id="IPR057402">
    <property type="entry name" value="AIM3_BBC1_C"/>
</dbReference>
<dbReference type="Pfam" id="PF25459">
    <property type="entry name" value="AIM3_BBC1_C"/>
    <property type="match status" value="1"/>
</dbReference>
<dbReference type="AlphaFoldDB" id="A0A5C5G1T1"/>
<gene>
    <name evidence="2" type="ORF">DMC30DRAFT_390602</name>
</gene>
<sequence>MHAKFKHALSSKTVGSAQAPHVAVVGGWDAKKGKLRVLEVDTKNGAVDEGSYKVDEMRAGQLTVYRVAPREYA</sequence>
<dbReference type="OrthoDB" id="2536421at2759"/>
<name>A0A5C5G1T1_9BASI</name>
<dbReference type="STRING" id="5288.A0A5C5G1T1"/>
<evidence type="ECO:0000313" key="3">
    <source>
        <dbReference type="Proteomes" id="UP000311382"/>
    </source>
</evidence>
<comment type="caution">
    <text evidence="2">The sequence shown here is derived from an EMBL/GenBank/DDBJ whole genome shotgun (WGS) entry which is preliminary data.</text>
</comment>
<dbReference type="EMBL" id="SOZI01000016">
    <property type="protein sequence ID" value="TNY23063.1"/>
    <property type="molecule type" value="Genomic_DNA"/>
</dbReference>
<dbReference type="Proteomes" id="UP000311382">
    <property type="component" value="Unassembled WGS sequence"/>
</dbReference>